<dbReference type="InterPro" id="IPR050833">
    <property type="entry name" value="Poly_Biosynth_Transport"/>
</dbReference>
<feature type="transmembrane region" description="Helical" evidence="6">
    <location>
        <begin position="369"/>
        <end position="387"/>
    </location>
</feature>
<keyword evidence="4 6" id="KW-1133">Transmembrane helix</keyword>
<feature type="transmembrane region" description="Helical" evidence="6">
    <location>
        <begin position="83"/>
        <end position="110"/>
    </location>
</feature>
<gene>
    <name evidence="7" type="ordered locus">Halru_0229</name>
</gene>
<keyword evidence="8" id="KW-1185">Reference proteome</keyword>
<accession>L0I5T4</accession>
<keyword evidence="3 6" id="KW-0812">Transmembrane</keyword>
<dbReference type="EMBL" id="CP003050">
    <property type="protein sequence ID" value="AGB14875.1"/>
    <property type="molecule type" value="Genomic_DNA"/>
</dbReference>
<dbReference type="PANTHER" id="PTHR30250:SF11">
    <property type="entry name" value="O-ANTIGEN TRANSPORTER-RELATED"/>
    <property type="match status" value="1"/>
</dbReference>
<dbReference type="AlphaFoldDB" id="L0I5T4"/>
<evidence type="ECO:0000256" key="5">
    <source>
        <dbReference type="ARBA" id="ARBA00023136"/>
    </source>
</evidence>
<dbReference type="OrthoDB" id="202076at2157"/>
<dbReference type="Proteomes" id="UP000010846">
    <property type="component" value="Chromosome"/>
</dbReference>
<feature type="transmembrane region" description="Helical" evidence="6">
    <location>
        <begin position="15"/>
        <end position="35"/>
    </location>
</feature>
<comment type="subcellular location">
    <subcellularLocation>
        <location evidence="1">Cell membrane</location>
        <topology evidence="1">Multi-pass membrane protein</topology>
    </subcellularLocation>
</comment>
<reference evidence="7" key="1">
    <citation type="submission" date="2011-09" db="EMBL/GenBank/DDBJ databases">
        <title>Complete sequence of Halovivax ruber XH-70.</title>
        <authorList>
            <consortium name="US DOE Joint Genome Institute"/>
            <person name="Lucas S."/>
            <person name="Han J."/>
            <person name="Lapidus A."/>
            <person name="Cheng J.-F."/>
            <person name="Goodwin L."/>
            <person name="Pitluck S."/>
            <person name="Peters L."/>
            <person name="Mikhailova N."/>
            <person name="Davenport K."/>
            <person name="Detter J.C."/>
            <person name="Han C."/>
            <person name="Tapia R."/>
            <person name="Land M."/>
            <person name="Hauser L."/>
            <person name="Kyrpides N."/>
            <person name="Ivanova N."/>
            <person name="Pagani I."/>
            <person name="Sproer C."/>
            <person name="Anderson I."/>
            <person name="Woyke T."/>
        </authorList>
    </citation>
    <scope>NUCLEOTIDE SEQUENCE</scope>
    <source>
        <strain evidence="7">XH-70</strain>
    </source>
</reference>
<dbReference type="KEGG" id="hru:Halru_0229"/>
<dbReference type="GO" id="GO:0005886">
    <property type="term" value="C:plasma membrane"/>
    <property type="evidence" value="ECO:0007669"/>
    <property type="project" value="UniProtKB-SubCell"/>
</dbReference>
<feature type="transmembrane region" description="Helical" evidence="6">
    <location>
        <begin position="425"/>
        <end position="447"/>
    </location>
</feature>
<evidence type="ECO:0000313" key="8">
    <source>
        <dbReference type="Proteomes" id="UP000010846"/>
    </source>
</evidence>
<keyword evidence="5 6" id="KW-0472">Membrane</keyword>
<dbReference type="HOGENOM" id="CLU_022017_5_1_2"/>
<dbReference type="GeneID" id="14377894"/>
<dbReference type="STRING" id="797302.Halru_0229"/>
<feature type="transmembrane region" description="Helical" evidence="6">
    <location>
        <begin position="393"/>
        <end position="413"/>
    </location>
</feature>
<keyword evidence="2" id="KW-1003">Cell membrane</keyword>
<feature type="transmembrane region" description="Helical" evidence="6">
    <location>
        <begin position="453"/>
        <end position="477"/>
    </location>
</feature>
<dbReference type="PANTHER" id="PTHR30250">
    <property type="entry name" value="PST FAMILY PREDICTED COLANIC ACID TRANSPORTER"/>
    <property type="match status" value="1"/>
</dbReference>
<feature type="transmembrane region" description="Helical" evidence="6">
    <location>
        <begin position="41"/>
        <end position="62"/>
    </location>
</feature>
<evidence type="ECO:0000256" key="3">
    <source>
        <dbReference type="ARBA" id="ARBA00022692"/>
    </source>
</evidence>
<dbReference type="Pfam" id="PF01943">
    <property type="entry name" value="Polysacc_synt"/>
    <property type="match status" value="1"/>
</dbReference>
<evidence type="ECO:0000313" key="7">
    <source>
        <dbReference type="EMBL" id="AGB14875.1"/>
    </source>
</evidence>
<dbReference type="CDD" id="cd13128">
    <property type="entry name" value="MATE_Wzx_like"/>
    <property type="match status" value="1"/>
</dbReference>
<dbReference type="InterPro" id="IPR002797">
    <property type="entry name" value="Polysacc_synth"/>
</dbReference>
<proteinExistence type="predicted"/>
<evidence type="ECO:0000256" key="6">
    <source>
        <dbReference type="SAM" id="Phobius"/>
    </source>
</evidence>
<feature type="transmembrane region" description="Helical" evidence="6">
    <location>
        <begin position="334"/>
        <end position="357"/>
    </location>
</feature>
<evidence type="ECO:0000256" key="2">
    <source>
        <dbReference type="ARBA" id="ARBA00022475"/>
    </source>
</evidence>
<feature type="transmembrane region" description="Helical" evidence="6">
    <location>
        <begin position="302"/>
        <end position="328"/>
    </location>
</feature>
<dbReference type="RefSeq" id="WP_015299571.1">
    <property type="nucleotide sequence ID" value="NC_019964.1"/>
</dbReference>
<name>L0I5T4_HALRX</name>
<evidence type="ECO:0000256" key="1">
    <source>
        <dbReference type="ARBA" id="ARBA00004651"/>
    </source>
</evidence>
<protein>
    <submittedName>
        <fullName evidence="7">Membrane protein involved in the export of O-antigen and teichoic acid</fullName>
    </submittedName>
</protein>
<evidence type="ECO:0000256" key="4">
    <source>
        <dbReference type="ARBA" id="ARBA00022989"/>
    </source>
</evidence>
<feature type="transmembrane region" description="Helical" evidence="6">
    <location>
        <begin position="181"/>
        <end position="200"/>
    </location>
</feature>
<sequence>MSLRRTLLERFQFEFVARLVGSISGGLLAFGLARILSTDEYGLLFLAISVFSVVELLSRLGVPKAGARYITLYREKDPAQVPGLLRYTFVLNVGLALVASGLLFVGAGPIARVVGESTLEPLLQLGSVFVAATAVFKFARIELQAFEDIDSAAIVYSIERASRAVIALTLAVLGFGAVGALVGYVVAAVVGGLLGAGILYRTYLHGTSVSAIDAELRRRVLSYSVPITATTAANRIDNKLDTILVGVFLDPTAVAFYTLPGQIREFVQTPVAAVGFSLSPTFESQKAGGNADRAARMYEQTIFYVLLLYIPAATGMAIVAEPFITIVFGSEYAGAVPVLQILAIHIVLVAVAIVTSNSLDYLGRARERAIAKTVTALCNLGLNVLLIPTIGVVGAAIATVLTFSVYTAVAVYIMGQELDLRSRWLAARVGKIVLVTAVMVPGVYGILSLGDGLFTLGLAVIGGVAIWLGSSLSLNLIRTEDVKSYL</sequence>
<organism evidence="7 8">
    <name type="scientific">Halovivax ruber (strain DSM 18193 / JCM 13892 / XH-70)</name>
    <dbReference type="NCBI Taxonomy" id="797302"/>
    <lineage>
        <taxon>Archaea</taxon>
        <taxon>Methanobacteriati</taxon>
        <taxon>Methanobacteriota</taxon>
        <taxon>Stenosarchaea group</taxon>
        <taxon>Halobacteria</taxon>
        <taxon>Halobacteriales</taxon>
        <taxon>Natrialbaceae</taxon>
        <taxon>Halovivax</taxon>
    </lineage>
</organism>
<dbReference type="eggNOG" id="arCOG02209">
    <property type="taxonomic scope" value="Archaea"/>
</dbReference>